<reference evidence="2" key="1">
    <citation type="journal article" date="2013" name="Genetics">
        <title>The draft genome and transcriptome of Panagrellus redivivus are shaped by the harsh demands of a free-living lifestyle.</title>
        <authorList>
            <person name="Srinivasan J."/>
            <person name="Dillman A.R."/>
            <person name="Macchietto M.G."/>
            <person name="Heikkinen L."/>
            <person name="Lakso M."/>
            <person name="Fracchia K.M."/>
            <person name="Antoshechkin I."/>
            <person name="Mortazavi A."/>
            <person name="Wong G."/>
            <person name="Sternberg P.W."/>
        </authorList>
    </citation>
    <scope>NUCLEOTIDE SEQUENCE [LARGE SCALE GENOMIC DNA]</scope>
    <source>
        <strain evidence="2">MT8872</strain>
    </source>
</reference>
<dbReference type="AlphaFoldDB" id="A0A7E4VGG7"/>
<protein>
    <submittedName>
        <fullName evidence="3">Mediator of RNA polymerase II transcription subunit 1</fullName>
    </submittedName>
</protein>
<name>A0A7E4VGG7_PANRE</name>
<dbReference type="Proteomes" id="UP000492821">
    <property type="component" value="Unassembled WGS sequence"/>
</dbReference>
<accession>A0A7E4VGG7</accession>
<organism evidence="2 3">
    <name type="scientific">Panagrellus redivivus</name>
    <name type="common">Microworm</name>
    <dbReference type="NCBI Taxonomy" id="6233"/>
    <lineage>
        <taxon>Eukaryota</taxon>
        <taxon>Metazoa</taxon>
        <taxon>Ecdysozoa</taxon>
        <taxon>Nematoda</taxon>
        <taxon>Chromadorea</taxon>
        <taxon>Rhabditida</taxon>
        <taxon>Tylenchina</taxon>
        <taxon>Panagrolaimomorpha</taxon>
        <taxon>Panagrolaimoidea</taxon>
        <taxon>Panagrolaimidae</taxon>
        <taxon>Panagrellus</taxon>
    </lineage>
</organism>
<keyword evidence="2" id="KW-1185">Reference proteome</keyword>
<proteinExistence type="predicted"/>
<evidence type="ECO:0000313" key="3">
    <source>
        <dbReference type="WBParaSite" id="Pan_g20561.t1"/>
    </source>
</evidence>
<dbReference type="WBParaSite" id="Pan_g20561.t1">
    <property type="protein sequence ID" value="Pan_g20561.t1"/>
    <property type="gene ID" value="Pan_g20561"/>
</dbReference>
<evidence type="ECO:0000313" key="2">
    <source>
        <dbReference type="Proteomes" id="UP000492821"/>
    </source>
</evidence>
<sequence>MQLYKVRCLVETISLAREEFHSLIVDLSKVYEQHFPDSKPTHPTELQPPSSSVLTAVSGDSADLPVEVPSTKSGSKSPTFKMTLLKDYGVWLRYPSKLETSVTLSLEKTSLEPISNRLLLEQTEDTHHLLPIVNVVGIKPMSSTTTSVESGSKKTPEAVEKVKVT</sequence>
<feature type="region of interest" description="Disordered" evidence="1">
    <location>
        <begin position="143"/>
        <end position="165"/>
    </location>
</feature>
<reference evidence="3" key="2">
    <citation type="submission" date="2020-10" db="UniProtKB">
        <authorList>
            <consortium name="WormBaseParasite"/>
        </authorList>
    </citation>
    <scope>IDENTIFICATION</scope>
</reference>
<feature type="compositionally biased region" description="Basic and acidic residues" evidence="1">
    <location>
        <begin position="151"/>
        <end position="165"/>
    </location>
</feature>
<evidence type="ECO:0000256" key="1">
    <source>
        <dbReference type="SAM" id="MobiDB-lite"/>
    </source>
</evidence>